<keyword evidence="6 7" id="KW-0472">Membrane</keyword>
<evidence type="ECO:0000259" key="9">
    <source>
        <dbReference type="PROSITE" id="PS50928"/>
    </source>
</evidence>
<evidence type="ECO:0000256" key="6">
    <source>
        <dbReference type="ARBA" id="ARBA00023136"/>
    </source>
</evidence>
<feature type="domain" description="ABC transmembrane type-1" evidence="9">
    <location>
        <begin position="104"/>
        <end position="325"/>
    </location>
</feature>
<dbReference type="PANTHER" id="PTHR30193">
    <property type="entry name" value="ABC TRANSPORTER PERMEASE PROTEIN"/>
    <property type="match status" value="1"/>
</dbReference>
<keyword evidence="11" id="KW-1185">Reference proteome</keyword>
<dbReference type="Proteomes" id="UP000662857">
    <property type="component" value="Chromosome"/>
</dbReference>
<dbReference type="GO" id="GO:0055085">
    <property type="term" value="P:transmembrane transport"/>
    <property type="evidence" value="ECO:0007669"/>
    <property type="project" value="InterPro"/>
</dbReference>
<accession>A0A895Y6L8</accession>
<feature type="transmembrane region" description="Helical" evidence="7">
    <location>
        <begin position="44"/>
        <end position="69"/>
    </location>
</feature>
<gene>
    <name evidence="10" type="ORF">JQS43_17390</name>
</gene>
<evidence type="ECO:0000313" key="11">
    <source>
        <dbReference type="Proteomes" id="UP000662857"/>
    </source>
</evidence>
<dbReference type="EMBL" id="CP070499">
    <property type="protein sequence ID" value="QSB13384.1"/>
    <property type="molecule type" value="Genomic_DNA"/>
</dbReference>
<sequence length="344" mass="37565">MVTATPPPTTSATGADSGTGGEAADAAARSRRAASARRRSNRAVLLFLAPWFIGLFGLTLGPIVASLYLSFTDFQLLRGIGEAEWVGLEHYQNLADDRHYRNAVRVTLIYVLVSVPLATLAALLVAVMLSGKRRGIGLYRSTYYLPSLLGGSVAVAVLWRQIFGSDGLVNQLLAASRLDQVLEWFGIPAGTVWISNPDYAIYTLIVLNIWQFGAPMVIFLAGIKQIPQDLLEAAEVDGAGRVARFWRVTVPLLSPLIFFNLVLGTINAFKAFTPAYIISGGTGGPSDGTLFYTLYLYRVGFEYFDMSRASAMAWVLLAAIALFTAGMFFTARYWVYYGDQVKVR</sequence>
<dbReference type="InterPro" id="IPR000515">
    <property type="entry name" value="MetI-like"/>
</dbReference>
<dbReference type="GO" id="GO:0005886">
    <property type="term" value="C:plasma membrane"/>
    <property type="evidence" value="ECO:0007669"/>
    <property type="project" value="UniProtKB-SubCell"/>
</dbReference>
<evidence type="ECO:0000256" key="7">
    <source>
        <dbReference type="RuleBase" id="RU363032"/>
    </source>
</evidence>
<dbReference type="CDD" id="cd06261">
    <property type="entry name" value="TM_PBP2"/>
    <property type="match status" value="1"/>
</dbReference>
<keyword evidence="5 7" id="KW-1133">Transmembrane helix</keyword>
<feature type="region of interest" description="Disordered" evidence="8">
    <location>
        <begin position="1"/>
        <end position="29"/>
    </location>
</feature>
<reference evidence="10" key="1">
    <citation type="submission" date="2021-02" db="EMBL/GenBank/DDBJ databases">
        <title>Natrosporangium hydrolyticum gen. nov., sp. nov, a haloalkaliphilic actinobacterium from a soda solonchak soil.</title>
        <authorList>
            <person name="Sorokin D.Y."/>
            <person name="Khijniak T.V."/>
            <person name="Zakharycheva A.P."/>
            <person name="Boueva O.V."/>
            <person name="Ariskina E.V."/>
            <person name="Hahnke R.L."/>
            <person name="Bunk B."/>
            <person name="Sproer C."/>
            <person name="Schumann P."/>
            <person name="Evtushenko L.I."/>
            <person name="Kublanov I.V."/>
        </authorList>
    </citation>
    <scope>NUCLEOTIDE SEQUENCE</scope>
    <source>
        <strain evidence="10">DSM 106523</strain>
    </source>
</reference>
<dbReference type="AlphaFoldDB" id="A0A895Y6L8"/>
<dbReference type="KEGG" id="nhy:JQS43_17390"/>
<protein>
    <submittedName>
        <fullName evidence="10">Sugar ABC transporter permease</fullName>
    </submittedName>
</protein>
<dbReference type="Pfam" id="PF00528">
    <property type="entry name" value="BPD_transp_1"/>
    <property type="match status" value="1"/>
</dbReference>
<feature type="transmembrane region" description="Helical" evidence="7">
    <location>
        <begin position="108"/>
        <end position="131"/>
    </location>
</feature>
<keyword evidence="2 7" id="KW-0813">Transport</keyword>
<evidence type="ECO:0000256" key="5">
    <source>
        <dbReference type="ARBA" id="ARBA00022989"/>
    </source>
</evidence>
<dbReference type="PANTHER" id="PTHR30193:SF1">
    <property type="entry name" value="ABC TRANSPORTER PERMEASE PROTEIN YESP-RELATED"/>
    <property type="match status" value="1"/>
</dbReference>
<keyword evidence="4 7" id="KW-0812">Transmembrane</keyword>
<keyword evidence="3" id="KW-1003">Cell membrane</keyword>
<comment type="subcellular location">
    <subcellularLocation>
        <location evidence="1 7">Cell membrane</location>
        <topology evidence="1 7">Multi-pass membrane protein</topology>
    </subcellularLocation>
</comment>
<feature type="transmembrane region" description="Helical" evidence="7">
    <location>
        <begin position="143"/>
        <end position="163"/>
    </location>
</feature>
<feature type="transmembrane region" description="Helical" evidence="7">
    <location>
        <begin position="199"/>
        <end position="223"/>
    </location>
</feature>
<evidence type="ECO:0000313" key="10">
    <source>
        <dbReference type="EMBL" id="QSB13384.1"/>
    </source>
</evidence>
<evidence type="ECO:0000256" key="1">
    <source>
        <dbReference type="ARBA" id="ARBA00004651"/>
    </source>
</evidence>
<evidence type="ECO:0000256" key="3">
    <source>
        <dbReference type="ARBA" id="ARBA00022475"/>
    </source>
</evidence>
<feature type="transmembrane region" description="Helical" evidence="7">
    <location>
        <begin position="244"/>
        <end position="269"/>
    </location>
</feature>
<evidence type="ECO:0000256" key="2">
    <source>
        <dbReference type="ARBA" id="ARBA00022448"/>
    </source>
</evidence>
<evidence type="ECO:0000256" key="4">
    <source>
        <dbReference type="ARBA" id="ARBA00022692"/>
    </source>
</evidence>
<name>A0A895Y6L8_9ACTN</name>
<dbReference type="PROSITE" id="PS50928">
    <property type="entry name" value="ABC_TM1"/>
    <property type="match status" value="1"/>
</dbReference>
<dbReference type="InterPro" id="IPR051393">
    <property type="entry name" value="ABC_transporter_permease"/>
</dbReference>
<dbReference type="InterPro" id="IPR035906">
    <property type="entry name" value="MetI-like_sf"/>
</dbReference>
<feature type="compositionally biased region" description="Low complexity" evidence="8">
    <location>
        <begin position="10"/>
        <end position="27"/>
    </location>
</feature>
<organism evidence="10 11">
    <name type="scientific">Natronosporangium hydrolyticum</name>
    <dbReference type="NCBI Taxonomy" id="2811111"/>
    <lineage>
        <taxon>Bacteria</taxon>
        <taxon>Bacillati</taxon>
        <taxon>Actinomycetota</taxon>
        <taxon>Actinomycetes</taxon>
        <taxon>Micromonosporales</taxon>
        <taxon>Micromonosporaceae</taxon>
        <taxon>Natronosporangium</taxon>
    </lineage>
</organism>
<comment type="similarity">
    <text evidence="7">Belongs to the binding-protein-dependent transport system permease family.</text>
</comment>
<dbReference type="Gene3D" id="1.10.3720.10">
    <property type="entry name" value="MetI-like"/>
    <property type="match status" value="1"/>
</dbReference>
<evidence type="ECO:0000256" key="8">
    <source>
        <dbReference type="SAM" id="MobiDB-lite"/>
    </source>
</evidence>
<dbReference type="SUPFAM" id="SSF161098">
    <property type="entry name" value="MetI-like"/>
    <property type="match status" value="1"/>
</dbReference>
<dbReference type="RefSeq" id="WP_239675464.1">
    <property type="nucleotide sequence ID" value="NZ_CP070499.1"/>
</dbReference>
<proteinExistence type="inferred from homology"/>
<feature type="transmembrane region" description="Helical" evidence="7">
    <location>
        <begin position="309"/>
        <end position="335"/>
    </location>
</feature>